<gene>
    <name evidence="2" type="ORF">JJW18_00565</name>
    <name evidence="3" type="ORF">JJW19_17525</name>
</gene>
<evidence type="ECO:0000313" key="2">
    <source>
        <dbReference type="EMBL" id="MBM9911962.1"/>
    </source>
</evidence>
<dbReference type="EMBL" id="JAFFTB010000030">
    <property type="protein sequence ID" value="MBM9939937.1"/>
    <property type="molecule type" value="Genomic_DNA"/>
</dbReference>
<feature type="transmembrane region" description="Helical" evidence="1">
    <location>
        <begin position="70"/>
        <end position="95"/>
    </location>
</feature>
<sequence>MTWMLVVFYAALLVLAYFAMVGRTPTRRLFSAIGIIAVQIASLVWIQIIARALGSQSNHGSYALGVGELYLAIRPILLFNVAVCIALVLIFLVALSGKRAASE</sequence>
<accession>A0AAW4GAT0</accession>
<evidence type="ECO:0000313" key="3">
    <source>
        <dbReference type="EMBL" id="MBM9939937.1"/>
    </source>
</evidence>
<dbReference type="Proteomes" id="UP000749453">
    <property type="component" value="Unassembled WGS sequence"/>
</dbReference>
<dbReference type="AlphaFoldDB" id="A0AAW4GAT0"/>
<dbReference type="Proteomes" id="UP000784064">
    <property type="component" value="Unassembled WGS sequence"/>
</dbReference>
<reference evidence="4" key="1">
    <citation type="submission" date="2021-01" db="EMBL/GenBank/DDBJ databases">
        <title>Stenotrophomonas maltophilia.</title>
        <authorList>
            <person name="Yu Y."/>
        </authorList>
    </citation>
    <scope>NUCLEOTIDE SEQUENCE [LARGE SCALE GENOMIC DNA]</scope>
    <source>
        <strain evidence="4">As-6</strain>
    </source>
</reference>
<comment type="caution">
    <text evidence="2">The sequence shown here is derived from an EMBL/GenBank/DDBJ whole genome shotgun (WGS) entry which is preliminary data.</text>
</comment>
<reference evidence="2" key="2">
    <citation type="submission" date="2021-01" db="EMBL/GenBank/DDBJ databases">
        <authorList>
            <person name="Yu Y."/>
        </authorList>
    </citation>
    <scope>NUCLEOTIDE SEQUENCE</scope>
    <source>
        <strain evidence="2">As-5</strain>
        <strain evidence="3">As-6</strain>
    </source>
</reference>
<organism evidence="2 5">
    <name type="scientific">Stenotrophomonas lactitubi</name>
    <dbReference type="NCBI Taxonomy" id="2045214"/>
    <lineage>
        <taxon>Bacteria</taxon>
        <taxon>Pseudomonadati</taxon>
        <taxon>Pseudomonadota</taxon>
        <taxon>Gammaproteobacteria</taxon>
        <taxon>Lysobacterales</taxon>
        <taxon>Lysobacteraceae</taxon>
        <taxon>Stenotrophomonas</taxon>
    </lineage>
</organism>
<dbReference type="RefSeq" id="WP_205404326.1">
    <property type="nucleotide sequence ID" value="NZ_JAFFTA010000001.1"/>
</dbReference>
<protein>
    <submittedName>
        <fullName evidence="2">Uncharacterized protein</fullName>
    </submittedName>
</protein>
<keyword evidence="1" id="KW-1133">Transmembrane helix</keyword>
<keyword evidence="4" id="KW-1185">Reference proteome</keyword>
<evidence type="ECO:0000313" key="4">
    <source>
        <dbReference type="Proteomes" id="UP000749453"/>
    </source>
</evidence>
<evidence type="ECO:0000256" key="1">
    <source>
        <dbReference type="SAM" id="Phobius"/>
    </source>
</evidence>
<feature type="transmembrane region" description="Helical" evidence="1">
    <location>
        <begin position="6"/>
        <end position="22"/>
    </location>
</feature>
<proteinExistence type="predicted"/>
<evidence type="ECO:0000313" key="5">
    <source>
        <dbReference type="Proteomes" id="UP000784064"/>
    </source>
</evidence>
<keyword evidence="1" id="KW-0472">Membrane</keyword>
<feature type="transmembrane region" description="Helical" evidence="1">
    <location>
        <begin position="29"/>
        <end position="50"/>
    </location>
</feature>
<dbReference type="EMBL" id="JAFFTA010000001">
    <property type="protein sequence ID" value="MBM9911962.1"/>
    <property type="molecule type" value="Genomic_DNA"/>
</dbReference>
<keyword evidence="1" id="KW-0812">Transmembrane</keyword>
<name>A0AAW4GAT0_9GAMM</name>